<reference evidence="2 3" key="1">
    <citation type="journal article" date="2015" name="Plant Cell">
        <title>Oil accumulation by the oleaginous diatom Fistulifera solaris as revealed by the genome and transcriptome.</title>
        <authorList>
            <person name="Tanaka T."/>
            <person name="Maeda Y."/>
            <person name="Veluchamy A."/>
            <person name="Tanaka M."/>
            <person name="Abida H."/>
            <person name="Marechal E."/>
            <person name="Bowler C."/>
            <person name="Muto M."/>
            <person name="Sunaga Y."/>
            <person name="Tanaka M."/>
            <person name="Yoshino T."/>
            <person name="Taniguchi T."/>
            <person name="Fukuda Y."/>
            <person name="Nemoto M."/>
            <person name="Matsumoto M."/>
            <person name="Wong P.S."/>
            <person name="Aburatani S."/>
            <person name="Fujibuchi W."/>
        </authorList>
    </citation>
    <scope>NUCLEOTIDE SEQUENCE [LARGE SCALE GENOMIC DNA]</scope>
    <source>
        <strain evidence="2 3">JPCC DA0580</strain>
    </source>
</reference>
<keyword evidence="1" id="KW-0812">Transmembrane</keyword>
<protein>
    <submittedName>
        <fullName evidence="2">Uncharacterized protein</fullName>
    </submittedName>
</protein>
<evidence type="ECO:0000313" key="2">
    <source>
        <dbReference type="EMBL" id="GAX24124.1"/>
    </source>
</evidence>
<evidence type="ECO:0000256" key="1">
    <source>
        <dbReference type="SAM" id="Phobius"/>
    </source>
</evidence>
<evidence type="ECO:0000313" key="3">
    <source>
        <dbReference type="Proteomes" id="UP000198406"/>
    </source>
</evidence>
<comment type="caution">
    <text evidence="2">The sequence shown here is derived from an EMBL/GenBank/DDBJ whole genome shotgun (WGS) entry which is preliminary data.</text>
</comment>
<feature type="transmembrane region" description="Helical" evidence="1">
    <location>
        <begin position="96"/>
        <end position="116"/>
    </location>
</feature>
<proteinExistence type="predicted"/>
<keyword evidence="1" id="KW-1133">Transmembrane helix</keyword>
<sequence length="121" mass="13641">MDRSDKRRYRAIRKLMFVLGFVVGAYSQVSSIGIILQLQHLYVMGFWSVTVLEGLLILLSTGVLEIVVAIMTISLENEGETSREIRDEAGRPFTTGWLTGSAILSAISFLLLRLQWRMFDG</sequence>
<accession>A0A1Z5KCV3</accession>
<dbReference type="Proteomes" id="UP000198406">
    <property type="component" value="Unassembled WGS sequence"/>
</dbReference>
<dbReference type="InParanoid" id="A0A1Z5KCV3"/>
<feature type="transmembrane region" description="Helical" evidence="1">
    <location>
        <begin position="12"/>
        <end position="35"/>
    </location>
</feature>
<keyword evidence="3" id="KW-1185">Reference proteome</keyword>
<name>A0A1Z5KCV3_FISSO</name>
<dbReference type="EMBL" id="BDSP01000206">
    <property type="protein sequence ID" value="GAX24124.1"/>
    <property type="molecule type" value="Genomic_DNA"/>
</dbReference>
<gene>
    <name evidence="2" type="ORF">FisN_9Hu377</name>
</gene>
<dbReference type="AlphaFoldDB" id="A0A1Z5KCV3"/>
<keyword evidence="1" id="KW-0472">Membrane</keyword>
<organism evidence="2 3">
    <name type="scientific">Fistulifera solaris</name>
    <name type="common">Oleaginous diatom</name>
    <dbReference type="NCBI Taxonomy" id="1519565"/>
    <lineage>
        <taxon>Eukaryota</taxon>
        <taxon>Sar</taxon>
        <taxon>Stramenopiles</taxon>
        <taxon>Ochrophyta</taxon>
        <taxon>Bacillariophyta</taxon>
        <taxon>Bacillariophyceae</taxon>
        <taxon>Bacillariophycidae</taxon>
        <taxon>Naviculales</taxon>
        <taxon>Naviculaceae</taxon>
        <taxon>Fistulifera</taxon>
    </lineage>
</organism>
<feature type="transmembrane region" description="Helical" evidence="1">
    <location>
        <begin position="55"/>
        <end position="75"/>
    </location>
</feature>